<dbReference type="InterPro" id="IPR029063">
    <property type="entry name" value="SAM-dependent_MTases_sf"/>
</dbReference>
<evidence type="ECO:0000313" key="5">
    <source>
        <dbReference type="Proteomes" id="UP000823927"/>
    </source>
</evidence>
<keyword evidence="2" id="KW-0808">Transferase</keyword>
<keyword evidence="1 4" id="KW-0489">Methyltransferase</keyword>
<evidence type="ECO:0000256" key="1">
    <source>
        <dbReference type="ARBA" id="ARBA00022603"/>
    </source>
</evidence>
<dbReference type="InterPro" id="IPR041698">
    <property type="entry name" value="Methyltransf_25"/>
</dbReference>
<dbReference type="AlphaFoldDB" id="A0A9D1F6T4"/>
<name>A0A9D1F6T4_9FIRM</name>
<comment type="caution">
    <text evidence="4">The sequence shown here is derived from an EMBL/GenBank/DDBJ whole genome shotgun (WGS) entry which is preliminary data.</text>
</comment>
<sequence length="203" mass="23462">MLDSKGFDLWADGYDESVRISEASDRYPFAGYKKVLGTIYERIRQQNGRKILDIGFGTGVLSKKLYDDGYDLWGIDFSSEMIHIAREKMPKARLIQYDFTKGLPEALNNETFDGIICTYAIHHLNDSEKIAFIRQLSDHLTDQGQIYIGDVAFERETDLKQCQEESRDLWDADEIYPVKENLLPAFPDLEFIKITYCSGIFIF</sequence>
<dbReference type="PANTHER" id="PTHR43861:SF1">
    <property type="entry name" value="TRANS-ACONITATE 2-METHYLTRANSFERASE"/>
    <property type="match status" value="1"/>
</dbReference>
<dbReference type="CDD" id="cd02440">
    <property type="entry name" value="AdoMet_MTases"/>
    <property type="match status" value="1"/>
</dbReference>
<gene>
    <name evidence="4" type="ORF">IAB46_11945</name>
</gene>
<dbReference type="Proteomes" id="UP000823927">
    <property type="component" value="Unassembled WGS sequence"/>
</dbReference>
<dbReference type="Pfam" id="PF13649">
    <property type="entry name" value="Methyltransf_25"/>
    <property type="match status" value="1"/>
</dbReference>
<protein>
    <submittedName>
        <fullName evidence="4">Class I SAM-dependent methyltransferase</fullName>
    </submittedName>
</protein>
<reference evidence="4" key="2">
    <citation type="journal article" date="2021" name="PeerJ">
        <title>Extensive microbial diversity within the chicken gut microbiome revealed by metagenomics and culture.</title>
        <authorList>
            <person name="Gilroy R."/>
            <person name="Ravi A."/>
            <person name="Getino M."/>
            <person name="Pursley I."/>
            <person name="Horton D.L."/>
            <person name="Alikhan N.F."/>
            <person name="Baker D."/>
            <person name="Gharbi K."/>
            <person name="Hall N."/>
            <person name="Watson M."/>
            <person name="Adriaenssens E.M."/>
            <person name="Foster-Nyarko E."/>
            <person name="Jarju S."/>
            <person name="Secka A."/>
            <person name="Antonio M."/>
            <person name="Oren A."/>
            <person name="Chaudhuri R.R."/>
            <person name="La Ragione R."/>
            <person name="Hildebrand F."/>
            <person name="Pallen M.J."/>
        </authorList>
    </citation>
    <scope>NUCLEOTIDE SEQUENCE</scope>
    <source>
        <strain evidence="4">CHK178-757</strain>
    </source>
</reference>
<evidence type="ECO:0000259" key="3">
    <source>
        <dbReference type="Pfam" id="PF13649"/>
    </source>
</evidence>
<reference evidence="4" key="1">
    <citation type="submission" date="2020-10" db="EMBL/GenBank/DDBJ databases">
        <authorList>
            <person name="Gilroy R."/>
        </authorList>
    </citation>
    <scope>NUCLEOTIDE SEQUENCE</scope>
    <source>
        <strain evidence="4">CHK178-757</strain>
    </source>
</reference>
<evidence type="ECO:0000256" key="2">
    <source>
        <dbReference type="ARBA" id="ARBA00022679"/>
    </source>
</evidence>
<accession>A0A9D1F6T4</accession>
<dbReference type="Gene3D" id="3.40.50.150">
    <property type="entry name" value="Vaccinia Virus protein VP39"/>
    <property type="match status" value="1"/>
</dbReference>
<proteinExistence type="predicted"/>
<dbReference type="PANTHER" id="PTHR43861">
    <property type="entry name" value="TRANS-ACONITATE 2-METHYLTRANSFERASE-RELATED"/>
    <property type="match status" value="1"/>
</dbReference>
<dbReference type="GO" id="GO:0032259">
    <property type="term" value="P:methylation"/>
    <property type="evidence" value="ECO:0007669"/>
    <property type="project" value="UniProtKB-KW"/>
</dbReference>
<feature type="domain" description="Methyltransferase" evidence="3">
    <location>
        <begin position="51"/>
        <end position="144"/>
    </location>
</feature>
<dbReference type="EMBL" id="DVIT01000048">
    <property type="protein sequence ID" value="HIS48242.1"/>
    <property type="molecule type" value="Genomic_DNA"/>
</dbReference>
<dbReference type="SUPFAM" id="SSF53335">
    <property type="entry name" value="S-adenosyl-L-methionine-dependent methyltransferases"/>
    <property type="match status" value="1"/>
</dbReference>
<evidence type="ECO:0000313" key="4">
    <source>
        <dbReference type="EMBL" id="HIS48242.1"/>
    </source>
</evidence>
<organism evidence="4 5">
    <name type="scientific">Candidatus Scybalocola faecigallinarum</name>
    <dbReference type="NCBI Taxonomy" id="2840941"/>
    <lineage>
        <taxon>Bacteria</taxon>
        <taxon>Bacillati</taxon>
        <taxon>Bacillota</taxon>
        <taxon>Clostridia</taxon>
        <taxon>Lachnospirales</taxon>
        <taxon>Lachnospiraceae</taxon>
        <taxon>Lachnospiraceae incertae sedis</taxon>
        <taxon>Candidatus Scybalocola (ex Gilroy et al. 2021)</taxon>
    </lineage>
</organism>
<dbReference type="GO" id="GO:0008168">
    <property type="term" value="F:methyltransferase activity"/>
    <property type="evidence" value="ECO:0007669"/>
    <property type="project" value="UniProtKB-KW"/>
</dbReference>